<dbReference type="HOGENOM" id="CLU_009583_4_0_7"/>
<dbReference type="RefSeq" id="WP_011421814.1">
    <property type="nucleotide sequence ID" value="NC_007760.1"/>
</dbReference>
<dbReference type="PANTHER" id="PTHR12526:SF640">
    <property type="entry name" value="COLANIC ACID BIOSYNTHESIS GLYCOSYLTRANSFERASE WCAL-RELATED"/>
    <property type="match status" value="1"/>
</dbReference>
<proteinExistence type="inferred from homology"/>
<keyword evidence="3 5" id="KW-0808">Transferase</keyword>
<dbReference type="STRING" id="290397.Adeh_2762"/>
<dbReference type="PANTHER" id="PTHR12526">
    <property type="entry name" value="GLYCOSYLTRANSFERASE"/>
    <property type="match status" value="1"/>
</dbReference>
<feature type="domain" description="Glycosyltransferase subfamily 4-like N-terminal" evidence="4">
    <location>
        <begin position="13"/>
        <end position="160"/>
    </location>
</feature>
<dbReference type="InterPro" id="IPR028098">
    <property type="entry name" value="Glyco_trans_4-like_N"/>
</dbReference>
<accession>Q2ILK4</accession>
<comment type="similarity">
    <text evidence="1">Belongs to the glycosyltransferase group 1 family. Glycosyltransferase 4 subfamily.</text>
</comment>
<dbReference type="KEGG" id="ade:Adeh_2762"/>
<keyword evidence="2" id="KW-0328">Glycosyltransferase</keyword>
<organism evidence="5 6">
    <name type="scientific">Anaeromyxobacter dehalogenans (strain 2CP-C)</name>
    <dbReference type="NCBI Taxonomy" id="290397"/>
    <lineage>
        <taxon>Bacteria</taxon>
        <taxon>Pseudomonadati</taxon>
        <taxon>Myxococcota</taxon>
        <taxon>Myxococcia</taxon>
        <taxon>Myxococcales</taxon>
        <taxon>Cystobacterineae</taxon>
        <taxon>Anaeromyxobacteraceae</taxon>
        <taxon>Anaeromyxobacter</taxon>
    </lineage>
</organism>
<dbReference type="Pfam" id="PF13439">
    <property type="entry name" value="Glyco_transf_4"/>
    <property type="match status" value="1"/>
</dbReference>
<dbReference type="AlphaFoldDB" id="Q2ILK4"/>
<dbReference type="Gene3D" id="3.40.50.2000">
    <property type="entry name" value="Glycogen Phosphorylase B"/>
    <property type="match status" value="2"/>
</dbReference>
<dbReference type="OrthoDB" id="179766at2"/>
<dbReference type="GO" id="GO:0016757">
    <property type="term" value="F:glycosyltransferase activity"/>
    <property type="evidence" value="ECO:0007669"/>
    <property type="project" value="UniProtKB-KW"/>
</dbReference>
<dbReference type="Pfam" id="PF13692">
    <property type="entry name" value="Glyco_trans_1_4"/>
    <property type="match status" value="1"/>
</dbReference>
<dbReference type="SUPFAM" id="SSF53756">
    <property type="entry name" value="UDP-Glycosyltransferase/glycogen phosphorylase"/>
    <property type="match status" value="1"/>
</dbReference>
<dbReference type="eggNOG" id="COG0438">
    <property type="taxonomic scope" value="Bacteria"/>
</dbReference>
<protein>
    <submittedName>
        <fullName evidence="5">Glycosyltransferase-like protein</fullName>
    </submittedName>
</protein>
<evidence type="ECO:0000256" key="1">
    <source>
        <dbReference type="ARBA" id="ARBA00009481"/>
    </source>
</evidence>
<dbReference type="CAZy" id="GT4">
    <property type="family name" value="Glycosyltransferase Family 4"/>
</dbReference>
<dbReference type="EMBL" id="CP000251">
    <property type="protein sequence ID" value="ABC82532.1"/>
    <property type="molecule type" value="Genomic_DNA"/>
</dbReference>
<evidence type="ECO:0000259" key="4">
    <source>
        <dbReference type="Pfam" id="PF13439"/>
    </source>
</evidence>
<gene>
    <name evidence="5" type="ordered locus">Adeh_2762</name>
</gene>
<evidence type="ECO:0000313" key="6">
    <source>
        <dbReference type="Proteomes" id="UP000001935"/>
    </source>
</evidence>
<sequence>MRLALVGNWPRPYGGVAVHVAALARAARARGVDVRVLDIGRGDHSGDGVRPARGALRYAAALGGAAAEGRLLHVHTSGANVKSWLVALAASRARRGAAPLGVLTLHSGSAPAWLRGGPARRALAAAACAGFGRILAVNDEIAAALGASGVPRARIAVVPPYSPALLEPRRPPPGLAAFRTSHVPLLAAALPPGRIYGADLLLPAFRALRARHPRAGLVAFGEGTEALTGDAVLGLGELDHPAALAVLEAADVFARPTRADGDAVTVREALALGRAVVASTVGHRPAGCLLFPPGDAAALAARLEDAVAGAPPAARPRDDDPFDAIFAVYRVLWTRARGAPAEAAAPAR</sequence>
<evidence type="ECO:0000313" key="5">
    <source>
        <dbReference type="EMBL" id="ABC82532.1"/>
    </source>
</evidence>
<evidence type="ECO:0000256" key="2">
    <source>
        <dbReference type="ARBA" id="ARBA00022676"/>
    </source>
</evidence>
<evidence type="ECO:0000256" key="3">
    <source>
        <dbReference type="ARBA" id="ARBA00022679"/>
    </source>
</evidence>
<dbReference type="Proteomes" id="UP000001935">
    <property type="component" value="Chromosome"/>
</dbReference>
<name>Q2ILK4_ANADE</name>
<reference evidence="5 6" key="1">
    <citation type="submission" date="2006-01" db="EMBL/GenBank/DDBJ databases">
        <title>Complete sequence of Anaeromyxobacter dehalogenans 2CP-C.</title>
        <authorList>
            <consortium name="US DOE Joint Genome Institute"/>
            <person name="Copeland A."/>
            <person name="Lucas S."/>
            <person name="Lapidus A."/>
            <person name="Barry K."/>
            <person name="Detter J.C."/>
            <person name="Glavina T."/>
            <person name="Hammon N."/>
            <person name="Israni S."/>
            <person name="Pitluck S."/>
            <person name="Brettin T."/>
            <person name="Bruce D."/>
            <person name="Han C."/>
            <person name="Tapia R."/>
            <person name="Gilna P."/>
            <person name="Kiss H."/>
            <person name="Schmutz J."/>
            <person name="Larimer F."/>
            <person name="Land M."/>
            <person name="Kyrpides N."/>
            <person name="Anderson I."/>
            <person name="Sanford R.A."/>
            <person name="Ritalahti K.M."/>
            <person name="Thomas H.S."/>
            <person name="Kirby J.R."/>
            <person name="Zhulin I.B."/>
            <person name="Loeffler F.E."/>
            <person name="Richardson P."/>
        </authorList>
    </citation>
    <scope>NUCLEOTIDE SEQUENCE [LARGE SCALE GENOMIC DNA]</scope>
    <source>
        <strain evidence="5 6">2CP-C</strain>
    </source>
</reference>